<dbReference type="GO" id="GO:0016787">
    <property type="term" value="F:hydrolase activity"/>
    <property type="evidence" value="ECO:0007669"/>
    <property type="project" value="UniProtKB-KW"/>
</dbReference>
<organism evidence="1 2">
    <name type="scientific">Paenibacillus nanensis</name>
    <dbReference type="NCBI Taxonomy" id="393251"/>
    <lineage>
        <taxon>Bacteria</taxon>
        <taxon>Bacillati</taxon>
        <taxon>Bacillota</taxon>
        <taxon>Bacilli</taxon>
        <taxon>Bacillales</taxon>
        <taxon>Paenibacillaceae</taxon>
        <taxon>Paenibacillus</taxon>
    </lineage>
</organism>
<proteinExistence type="predicted"/>
<dbReference type="InterPro" id="IPR029058">
    <property type="entry name" value="AB_hydrolase_fold"/>
</dbReference>
<dbReference type="InterPro" id="IPR050261">
    <property type="entry name" value="FrsA_esterase"/>
</dbReference>
<dbReference type="PANTHER" id="PTHR22946">
    <property type="entry name" value="DIENELACTONE HYDROLASE DOMAIN-CONTAINING PROTEIN-RELATED"/>
    <property type="match status" value="1"/>
</dbReference>
<comment type="caution">
    <text evidence="1">The sequence shown here is derived from an EMBL/GenBank/DDBJ whole genome shotgun (WGS) entry which is preliminary data.</text>
</comment>
<keyword evidence="2" id="KW-1185">Reference proteome</keyword>
<dbReference type="RefSeq" id="WP_119600001.1">
    <property type="nucleotide sequence ID" value="NZ_QXQA01000006.1"/>
</dbReference>
<dbReference type="Pfam" id="PF12715">
    <property type="entry name" value="Abhydrolase_7"/>
    <property type="match status" value="1"/>
</dbReference>
<accession>A0A3A1V2K9</accession>
<sequence length="335" mass="36922">MNELEPFLADNYEQTAAKRQSDKDYASLREEMLKGLRKALGEFACAPDMSVTVLEKKEFDDYIRERIALRTSGHLSMPVYMLTPKNKAGLKPAAIAVHGHGYGSREIVGLTADGAEDTETPGIHQHFALQLVRRGFKVFAPEIVGFGDRMLESDREKGLRSSCNTLSRHLLMSGRTLAGLRVHETLQLLKLIHTDPDVDAGRIGMMGFSGGGLIAAYASALDERVKATVLCGFTNTFKKSILAVDHCIDNYIPGILDIAELPDLIGLIAPRALFIESGANDRIFPEDGTREAIARLKEIYAGMQAADQLDEDIFEGAHEISGRRSYDWLAKTLIE</sequence>
<protein>
    <submittedName>
        <fullName evidence="1">Dienelactone hydrolase</fullName>
    </submittedName>
</protein>
<gene>
    <name evidence="1" type="ORF">D3P08_12375</name>
</gene>
<dbReference type="OrthoDB" id="8183145at2"/>
<dbReference type="SUPFAM" id="SSF53474">
    <property type="entry name" value="alpha/beta-Hydrolases"/>
    <property type="match status" value="1"/>
</dbReference>
<evidence type="ECO:0000313" key="1">
    <source>
        <dbReference type="EMBL" id="RIX52793.1"/>
    </source>
</evidence>
<name>A0A3A1V2K9_9BACL</name>
<reference evidence="1 2" key="1">
    <citation type="submission" date="2018-09" db="EMBL/GenBank/DDBJ databases">
        <title>Paenibacillus aracenensis nov. sp. isolated from a cave in southern Spain.</title>
        <authorList>
            <person name="Jurado V."/>
            <person name="Gutierrez-Patricio S."/>
            <person name="Gonzalez-Pimentel J.L."/>
            <person name="Miller A.Z."/>
            <person name="Laiz L."/>
            <person name="Saiz-Jimenez C."/>
        </authorList>
    </citation>
    <scope>NUCLEOTIDE SEQUENCE [LARGE SCALE GENOMIC DNA]</scope>
    <source>
        <strain evidence="1 2">DSM 22867</strain>
    </source>
</reference>
<evidence type="ECO:0000313" key="2">
    <source>
        <dbReference type="Proteomes" id="UP000266482"/>
    </source>
</evidence>
<dbReference type="PANTHER" id="PTHR22946:SF8">
    <property type="entry name" value="ACETYL XYLAN ESTERASE DOMAIN-CONTAINING PROTEIN"/>
    <property type="match status" value="1"/>
</dbReference>
<keyword evidence="1" id="KW-0378">Hydrolase</keyword>
<dbReference type="Gene3D" id="3.40.50.1820">
    <property type="entry name" value="alpha/beta hydrolase"/>
    <property type="match status" value="1"/>
</dbReference>
<dbReference type="Proteomes" id="UP000266482">
    <property type="component" value="Unassembled WGS sequence"/>
</dbReference>
<dbReference type="AlphaFoldDB" id="A0A3A1V2K9"/>
<dbReference type="EMBL" id="QXQA01000006">
    <property type="protein sequence ID" value="RIX52793.1"/>
    <property type="molecule type" value="Genomic_DNA"/>
</dbReference>
<dbReference type="InterPro" id="IPR025890">
    <property type="entry name" value="Abhydrolase_bac"/>
</dbReference>